<accession>A0A495V1M1</accession>
<dbReference type="AlphaFoldDB" id="A0A495V1M1"/>
<dbReference type="Gene3D" id="6.10.340.10">
    <property type="match status" value="1"/>
</dbReference>
<evidence type="ECO:0000259" key="2">
    <source>
        <dbReference type="PROSITE" id="PS50885"/>
    </source>
</evidence>
<feature type="transmembrane region" description="Helical" evidence="1">
    <location>
        <begin position="12"/>
        <end position="30"/>
    </location>
</feature>
<evidence type="ECO:0000256" key="1">
    <source>
        <dbReference type="SAM" id="Phobius"/>
    </source>
</evidence>
<proteinExistence type="predicted"/>
<dbReference type="Proteomes" id="UP000274556">
    <property type="component" value="Unassembled WGS sequence"/>
</dbReference>
<dbReference type="RefSeq" id="WP_170164675.1">
    <property type="nucleotide sequence ID" value="NZ_RBXL01000001.1"/>
</dbReference>
<keyword evidence="4" id="KW-1185">Reference proteome</keyword>
<dbReference type="GO" id="GO:0016020">
    <property type="term" value="C:membrane"/>
    <property type="evidence" value="ECO:0007669"/>
    <property type="project" value="InterPro"/>
</dbReference>
<keyword evidence="1" id="KW-0812">Transmembrane</keyword>
<dbReference type="SMART" id="SM01358">
    <property type="entry name" value="HBM"/>
    <property type="match status" value="1"/>
</dbReference>
<feature type="domain" description="HAMP" evidence="2">
    <location>
        <begin position="313"/>
        <end position="367"/>
    </location>
</feature>
<feature type="transmembrane region" description="Helical" evidence="1">
    <location>
        <begin position="292"/>
        <end position="311"/>
    </location>
</feature>
<evidence type="ECO:0000313" key="4">
    <source>
        <dbReference type="Proteomes" id="UP000274556"/>
    </source>
</evidence>
<keyword evidence="1" id="KW-0472">Membrane</keyword>
<reference evidence="3 4" key="1">
    <citation type="submission" date="2018-10" db="EMBL/GenBank/DDBJ databases">
        <title>Genomic Encyclopedia of Archaeal and Bacterial Type Strains, Phase II (KMG-II): from individual species to whole genera.</title>
        <authorList>
            <person name="Goeker M."/>
        </authorList>
    </citation>
    <scope>NUCLEOTIDE SEQUENCE [LARGE SCALE GENOMIC DNA]</scope>
    <source>
        <strain evidence="3 4">DSM 235</strain>
    </source>
</reference>
<gene>
    <name evidence="3" type="ORF">BDD21_0630</name>
</gene>
<dbReference type="InterPro" id="IPR003660">
    <property type="entry name" value="HAMP_dom"/>
</dbReference>
<sequence length="479" mass="51898">MSRLASRLRIGEKIGLGFGLVILIFLGVIVHDQVALARLSADYERLHALYGARQSYAFGIERRLGAIRAAQSAFLTTRDLDAVAQVTREAAALDAEAVGLARLDETSQQAATEIRTLVADYRSSFEAVVEAWRVNGLDENSGLQGAFRRTAHELEALAGSLVGSLAGSLEQATGLEVAILQLRRREKDYLLRGDATYVAMVDAILTNTAERVMQVPIADPQREALTEGLAAYGRDFHALVEQDRRIEGLVDAMDVAVGRITPLVEGNLIEARRLMISMTDAIAENAAARARINLLIALGATLLGALFAVMITSRIVRPVRDIAGLLDRMTTETPRERIPTVPGARDEIDAMAASLNLLADHKSTFVNWWRSAMREAVALRDLHAAAETSECARAATELRLAVDARLARILAVRDGIERNSAIIQELVARLPQSGASLSSADVKRLKEAAVGVSALSQILQAESWDPANRYEGTTPDPAR</sequence>
<evidence type="ECO:0000313" key="3">
    <source>
        <dbReference type="EMBL" id="RKT43306.1"/>
    </source>
</evidence>
<name>A0A495V1M1_9GAMM</name>
<protein>
    <submittedName>
        <fullName evidence="3">Methyl-accepting chemotaxis protein</fullName>
    </submittedName>
</protein>
<dbReference type="GO" id="GO:0007165">
    <property type="term" value="P:signal transduction"/>
    <property type="evidence" value="ECO:0007669"/>
    <property type="project" value="InterPro"/>
</dbReference>
<keyword evidence="1" id="KW-1133">Transmembrane helix</keyword>
<comment type="caution">
    <text evidence="3">The sequence shown here is derived from an EMBL/GenBank/DDBJ whole genome shotgun (WGS) entry which is preliminary data.</text>
</comment>
<dbReference type="PROSITE" id="PS50885">
    <property type="entry name" value="HAMP"/>
    <property type="match status" value="1"/>
</dbReference>
<dbReference type="InterPro" id="IPR032255">
    <property type="entry name" value="HBM"/>
</dbReference>
<dbReference type="EMBL" id="RBXL01000001">
    <property type="protein sequence ID" value="RKT43306.1"/>
    <property type="molecule type" value="Genomic_DNA"/>
</dbReference>
<organism evidence="3 4">
    <name type="scientific">Thiocapsa rosea</name>
    <dbReference type="NCBI Taxonomy" id="69360"/>
    <lineage>
        <taxon>Bacteria</taxon>
        <taxon>Pseudomonadati</taxon>
        <taxon>Pseudomonadota</taxon>
        <taxon>Gammaproteobacteria</taxon>
        <taxon>Chromatiales</taxon>
        <taxon>Chromatiaceae</taxon>
        <taxon>Thiocapsa</taxon>
    </lineage>
</organism>